<evidence type="ECO:0000313" key="2">
    <source>
        <dbReference type="EMBL" id="KAA3470019.1"/>
    </source>
</evidence>
<dbReference type="SUPFAM" id="SSF56672">
    <property type="entry name" value="DNA/RNA polymerases"/>
    <property type="match status" value="1"/>
</dbReference>
<evidence type="ECO:0000313" key="3">
    <source>
        <dbReference type="Proteomes" id="UP000325315"/>
    </source>
</evidence>
<dbReference type="InterPro" id="IPR043502">
    <property type="entry name" value="DNA/RNA_pol_sf"/>
</dbReference>
<dbReference type="EMBL" id="SMMG02000006">
    <property type="protein sequence ID" value="KAA3470019.1"/>
    <property type="molecule type" value="Genomic_DNA"/>
</dbReference>
<gene>
    <name evidence="2" type="ORF">EPI10_015760</name>
</gene>
<dbReference type="PANTHER" id="PTHR34072:SF59">
    <property type="entry name" value="CCHC-TYPE INTEGRASE"/>
    <property type="match status" value="1"/>
</dbReference>
<dbReference type="AlphaFoldDB" id="A0A5B6VL86"/>
<organism evidence="2 3">
    <name type="scientific">Gossypium australe</name>
    <dbReference type="NCBI Taxonomy" id="47621"/>
    <lineage>
        <taxon>Eukaryota</taxon>
        <taxon>Viridiplantae</taxon>
        <taxon>Streptophyta</taxon>
        <taxon>Embryophyta</taxon>
        <taxon>Tracheophyta</taxon>
        <taxon>Spermatophyta</taxon>
        <taxon>Magnoliopsida</taxon>
        <taxon>eudicotyledons</taxon>
        <taxon>Gunneridae</taxon>
        <taxon>Pentapetalae</taxon>
        <taxon>rosids</taxon>
        <taxon>malvids</taxon>
        <taxon>Malvales</taxon>
        <taxon>Malvaceae</taxon>
        <taxon>Malvoideae</taxon>
        <taxon>Gossypium</taxon>
    </lineage>
</organism>
<evidence type="ECO:0000259" key="1">
    <source>
        <dbReference type="Pfam" id="PF17919"/>
    </source>
</evidence>
<dbReference type="PANTHER" id="PTHR34072">
    <property type="entry name" value="ENZYMATIC POLYPROTEIN-RELATED"/>
    <property type="match status" value="1"/>
</dbReference>
<name>A0A5B6VL86_9ROSI</name>
<dbReference type="InterPro" id="IPR041577">
    <property type="entry name" value="RT_RNaseH_2"/>
</dbReference>
<feature type="domain" description="Reverse transcriptase/retrotransposon-derived protein RNase H-like" evidence="1">
    <location>
        <begin position="2"/>
        <end position="60"/>
    </location>
</feature>
<comment type="caution">
    <text evidence="2">The sequence shown here is derived from an EMBL/GenBank/DDBJ whole genome shotgun (WGS) entry which is preliminary data.</text>
</comment>
<keyword evidence="3" id="KW-1185">Reference proteome</keyword>
<reference evidence="3" key="1">
    <citation type="journal article" date="2019" name="Plant Biotechnol. J.">
        <title>Genome sequencing of the Australian wild diploid species Gossypium australe highlights disease resistance and delayed gland morphogenesis.</title>
        <authorList>
            <person name="Cai Y."/>
            <person name="Cai X."/>
            <person name="Wang Q."/>
            <person name="Wang P."/>
            <person name="Zhang Y."/>
            <person name="Cai C."/>
            <person name="Xu Y."/>
            <person name="Wang K."/>
            <person name="Zhou Z."/>
            <person name="Wang C."/>
            <person name="Geng S."/>
            <person name="Li B."/>
            <person name="Dong Q."/>
            <person name="Hou Y."/>
            <person name="Wang H."/>
            <person name="Ai P."/>
            <person name="Liu Z."/>
            <person name="Yi F."/>
            <person name="Sun M."/>
            <person name="An G."/>
            <person name="Cheng J."/>
            <person name="Zhang Y."/>
            <person name="Shi Q."/>
            <person name="Xie Y."/>
            <person name="Shi X."/>
            <person name="Chang Y."/>
            <person name="Huang F."/>
            <person name="Chen Y."/>
            <person name="Hong S."/>
            <person name="Mi L."/>
            <person name="Sun Q."/>
            <person name="Zhang L."/>
            <person name="Zhou B."/>
            <person name="Peng R."/>
            <person name="Zhang X."/>
            <person name="Liu F."/>
        </authorList>
    </citation>
    <scope>NUCLEOTIDE SEQUENCE [LARGE SCALE GENOMIC DNA]</scope>
    <source>
        <strain evidence="3">cv. PA1801</strain>
    </source>
</reference>
<dbReference type="Pfam" id="PF17919">
    <property type="entry name" value="RT_RNaseH_2"/>
    <property type="match status" value="1"/>
</dbReference>
<dbReference type="Proteomes" id="UP000325315">
    <property type="component" value="Unassembled WGS sequence"/>
</dbReference>
<proteinExistence type="predicted"/>
<accession>A0A5B6VL86</accession>
<dbReference type="OrthoDB" id="1738613at2759"/>
<sequence length="91" mass="10418">MLTEAPMLTQLESGKEFVVYSDASLSGLGCVLMQEAKVIACTSRQLKSYKKIYLTYEMNLQQRRWLKLLKDYDLIIDNLQGKANIVVDDLI</sequence>
<protein>
    <submittedName>
        <fullName evidence="2">CCHC-type integrase</fullName>
    </submittedName>
</protein>